<accession>A0A2R4MEF2</accession>
<keyword evidence="2" id="KW-1185">Reference proteome</keyword>
<dbReference type="EMBL" id="CP021330">
    <property type="protein sequence ID" value="AVX04294.1"/>
    <property type="molecule type" value="Genomic_DNA"/>
</dbReference>
<evidence type="ECO:0000313" key="1">
    <source>
        <dbReference type="EMBL" id="AVX04294.1"/>
    </source>
</evidence>
<proteinExistence type="predicted"/>
<evidence type="ECO:0000313" key="2">
    <source>
        <dbReference type="Proteomes" id="UP000258927"/>
    </source>
</evidence>
<protein>
    <submittedName>
        <fullName evidence="1">Uncharacterized protein</fullName>
    </submittedName>
</protein>
<name>A0A2R4MEF2_9HYPH</name>
<gene>
    <name evidence="1" type="ORF">MXMO3_01769</name>
</gene>
<dbReference type="RefSeq" id="WP_117395629.1">
    <property type="nucleotide sequence ID" value="NZ_CP021330.1"/>
</dbReference>
<sequence>MTLSVQKEIWPAIGWEPIFTNGQPLWVMTVLSVNDEVGDCAAYRGICRDISLYSDIYQAEVAEGVRAGGNKISEAEARALFPEIEAKQLRYRS</sequence>
<reference evidence="1 2" key="1">
    <citation type="submission" date="2017-05" db="EMBL/GenBank/DDBJ databases">
        <title>Genome Analysis of Maritalea myrionectae HL2708#5.</title>
        <authorList>
            <consortium name="Cotde Inc.-PKNU"/>
            <person name="Jang D."/>
            <person name="Oh H.-M."/>
        </authorList>
    </citation>
    <scope>NUCLEOTIDE SEQUENCE [LARGE SCALE GENOMIC DNA]</scope>
    <source>
        <strain evidence="1 2">HL2708#5</strain>
    </source>
</reference>
<dbReference type="AlphaFoldDB" id="A0A2R4MEF2"/>
<dbReference type="Proteomes" id="UP000258927">
    <property type="component" value="Chromosome"/>
</dbReference>
<organism evidence="1 2">
    <name type="scientific">Maritalea myrionectae</name>
    <dbReference type="NCBI Taxonomy" id="454601"/>
    <lineage>
        <taxon>Bacteria</taxon>
        <taxon>Pseudomonadati</taxon>
        <taxon>Pseudomonadota</taxon>
        <taxon>Alphaproteobacteria</taxon>
        <taxon>Hyphomicrobiales</taxon>
        <taxon>Devosiaceae</taxon>
        <taxon>Maritalea</taxon>
    </lineage>
</organism>
<dbReference type="KEGG" id="mmyr:MXMO3_01769"/>